<feature type="domain" description="MmeI-like DNA-methyltransferase" evidence="9">
    <location>
        <begin position="341"/>
        <end position="603"/>
    </location>
</feature>
<feature type="domain" description="MmeI-like C-terminal" evidence="8">
    <location>
        <begin position="827"/>
        <end position="906"/>
    </location>
</feature>
<dbReference type="GO" id="GO:0003676">
    <property type="term" value="F:nucleic acid binding"/>
    <property type="evidence" value="ECO:0007669"/>
    <property type="project" value="InterPro"/>
</dbReference>
<comment type="catalytic activity">
    <reaction evidence="4">
        <text>a 2'-deoxyadenosine in DNA + S-adenosyl-L-methionine = an N(6)-methyl-2'-deoxyadenosine in DNA + S-adenosyl-L-homocysteine + H(+)</text>
        <dbReference type="Rhea" id="RHEA:15197"/>
        <dbReference type="Rhea" id="RHEA-COMP:12418"/>
        <dbReference type="Rhea" id="RHEA-COMP:12419"/>
        <dbReference type="ChEBI" id="CHEBI:15378"/>
        <dbReference type="ChEBI" id="CHEBI:57856"/>
        <dbReference type="ChEBI" id="CHEBI:59789"/>
        <dbReference type="ChEBI" id="CHEBI:90615"/>
        <dbReference type="ChEBI" id="CHEBI:90616"/>
        <dbReference type="EC" id="2.1.1.72"/>
    </reaction>
</comment>
<dbReference type="InterPro" id="IPR029063">
    <property type="entry name" value="SAM-dependent_MTases_sf"/>
</dbReference>
<dbReference type="InterPro" id="IPR046819">
    <property type="entry name" value="MmeI_hel"/>
</dbReference>
<dbReference type="Gene3D" id="3.40.50.150">
    <property type="entry name" value="Vaccinia Virus protein VP39"/>
    <property type="match status" value="1"/>
</dbReference>
<evidence type="ECO:0000259" key="7">
    <source>
        <dbReference type="Pfam" id="PF20466"/>
    </source>
</evidence>
<name>A0A388S981_9BURK</name>
<sequence>MAALNQAKIIKGLREITSGEPDRTFFFKFLKLYGFPRTTIQKLEHNDPDRNIALREGDYGLTKQIFFREAKGQDPNEVLESLLNAPELERYKIRFFIVTDFERLVAYDRRVDDSIDIDFSDLANNFDFFLPLTGQYEKPLAYAAHPADIKACEKMGRLYDAIRELNHYENDELHGLNVFLARLLFCYFAEDTGIFPKPGQMTVALESMTAKDGSDLPQFFETLFAALGTPEQDRRRLNLPATIREFPFVNEEFFSERGCIPKFNTNVRRHLIAGGKLSWREVSPVIFGSMFQSVMDPELRRELGAHYTSEKNIFKVIGPLFLDGLNAELENILGIKTKSLRKKRLKEFQEKLASIRIGDPACGSGNFLVVSYRELKMLELRAVKAILDTDPDRGRSLLTDWMNQYSKVSIDHFYGMELEEFPAYIARVSMWLMEHVMKQKFGALLGAVSPSLPLEAKANIACVNALTSDWTTVFPAKQLSYIIGNPPFGGALRISKSQKAEVLAIFPDVKDAGKLDYVTCWYQKATQLMSVNPRIECAFVSTNSICQGEQVAPLWGKLFSEGVHINFAHQTFQWRNEARGNAGVYCVVVGFSKKERERKFLYQYENPQAEPVTVQVNQINAYLLDAKESVFIRKASSAISADKPMFLGNMPNDGGNLIIEPADYATFWAVEKLRPYIKKLIGSRELLHSEERFCLWLHSAPEEILKIQLVAERIERCRSVRLASRDPGCRKLAQRPHEFRDLNNPESCIVVPRVSSERREYIPMGFIGSDTILTDLCHMVPNGTPYDFGILESRMHMVWMRTVCGRLESRYRYSRNLCYNTFPWPQVSEKQREQIENLARNILMIRESYPGTTLADLYDPDKMPSDLRKAHYELDVAVERLYRRKPFQSDEERLSHLFRRYEKLVSHEDDSSLFNEE</sequence>
<dbReference type="PROSITE" id="PS00092">
    <property type="entry name" value="N6_MTASE"/>
    <property type="match status" value="1"/>
</dbReference>
<keyword evidence="3 10" id="KW-0808">Transferase</keyword>
<evidence type="ECO:0000256" key="3">
    <source>
        <dbReference type="ARBA" id="ARBA00022679"/>
    </source>
</evidence>
<evidence type="ECO:0000259" key="8">
    <source>
        <dbReference type="Pfam" id="PF20467"/>
    </source>
</evidence>
<gene>
    <name evidence="10" type="primary">yeeA</name>
    <name evidence="10" type="ORF">MESMUL_01690</name>
</gene>
<dbReference type="Pfam" id="PF20466">
    <property type="entry name" value="MmeI_TRD"/>
    <property type="match status" value="1"/>
</dbReference>
<dbReference type="OrthoDB" id="9782445at2"/>
<dbReference type="EC" id="2.1.1.72" evidence="1"/>
<reference evidence="10 11" key="1">
    <citation type="journal article" date="2018" name="Int. J. Syst. Evol. Microbiol.">
        <title>Mesosutterella multiformis gen. nov., sp. nov., a member of the family Sutterellaceae and Sutterella megalosphaeroides sp. nov., isolated from human faeces.</title>
        <authorList>
            <person name="Sakamoto M."/>
            <person name="Ikeyama N."/>
            <person name="Kunihiro T."/>
            <person name="Iino T."/>
            <person name="Yuki M."/>
            <person name="Ohkuma M."/>
        </authorList>
    </citation>
    <scope>NUCLEOTIDE SEQUENCE [LARGE SCALE GENOMIC DNA]</scope>
    <source>
        <strain evidence="10 11">4NBBH2</strain>
    </source>
</reference>
<dbReference type="InterPro" id="IPR046820">
    <property type="entry name" value="MmeI_TRD"/>
</dbReference>
<dbReference type="PRINTS" id="PR00507">
    <property type="entry name" value="N12N6MTFRASE"/>
</dbReference>
<proteinExistence type="predicted"/>
<feature type="domain" description="MmeI-like target recognition" evidence="7">
    <location>
        <begin position="627"/>
        <end position="826"/>
    </location>
</feature>
<evidence type="ECO:0000259" key="9">
    <source>
        <dbReference type="Pfam" id="PF20473"/>
    </source>
</evidence>
<comment type="caution">
    <text evidence="10">The sequence shown here is derived from an EMBL/GenBank/DDBJ whole genome shotgun (WGS) entry which is preliminary data.</text>
</comment>
<dbReference type="InterPro" id="IPR046818">
    <property type="entry name" value="MmeI_C"/>
</dbReference>
<evidence type="ECO:0000259" key="5">
    <source>
        <dbReference type="Pfam" id="PF20464"/>
    </source>
</evidence>
<dbReference type="GO" id="GO:0009007">
    <property type="term" value="F:site-specific DNA-methyltransferase (adenine-specific) activity"/>
    <property type="evidence" value="ECO:0007669"/>
    <property type="project" value="UniProtKB-EC"/>
</dbReference>
<dbReference type="PANTHER" id="PTHR33841:SF1">
    <property type="entry name" value="DNA METHYLTRANSFERASE A"/>
    <property type="match status" value="1"/>
</dbReference>
<dbReference type="Pfam" id="PF20465">
    <property type="entry name" value="MmeI_hel"/>
    <property type="match status" value="1"/>
</dbReference>
<organism evidence="10 11">
    <name type="scientific">Mesosutterella multiformis</name>
    <dbReference type="NCBI Taxonomy" id="2259133"/>
    <lineage>
        <taxon>Bacteria</taxon>
        <taxon>Pseudomonadati</taxon>
        <taxon>Pseudomonadota</taxon>
        <taxon>Betaproteobacteria</taxon>
        <taxon>Burkholderiales</taxon>
        <taxon>Sutterellaceae</taxon>
        <taxon>Mesosutterella</taxon>
    </lineage>
</organism>
<dbReference type="PANTHER" id="PTHR33841">
    <property type="entry name" value="DNA METHYLTRANSFERASE YEEA-RELATED"/>
    <property type="match status" value="1"/>
</dbReference>
<keyword evidence="11" id="KW-1185">Reference proteome</keyword>
<dbReference type="InterPro" id="IPR046817">
    <property type="entry name" value="MmeI_N"/>
</dbReference>
<keyword evidence="2 10" id="KW-0489">Methyltransferase</keyword>
<feature type="domain" description="MmeI-like helicase spacer" evidence="6">
    <location>
        <begin position="174"/>
        <end position="254"/>
    </location>
</feature>
<evidence type="ECO:0000259" key="6">
    <source>
        <dbReference type="Pfam" id="PF20465"/>
    </source>
</evidence>
<dbReference type="Pfam" id="PF20473">
    <property type="entry name" value="MmeI_Mtase"/>
    <property type="match status" value="1"/>
</dbReference>
<dbReference type="InterPro" id="IPR046816">
    <property type="entry name" value="MmeI_Mtase"/>
</dbReference>
<dbReference type="InterPro" id="IPR002052">
    <property type="entry name" value="DNA_methylase_N6_adenine_CS"/>
</dbReference>
<evidence type="ECO:0000256" key="2">
    <source>
        <dbReference type="ARBA" id="ARBA00022603"/>
    </source>
</evidence>
<dbReference type="InterPro" id="IPR050953">
    <property type="entry name" value="N4_N6_ade-DNA_methylase"/>
</dbReference>
<dbReference type="AlphaFoldDB" id="A0A388S981"/>
<evidence type="ECO:0000313" key="10">
    <source>
        <dbReference type="EMBL" id="GBO92815.1"/>
    </source>
</evidence>
<evidence type="ECO:0000256" key="4">
    <source>
        <dbReference type="ARBA" id="ARBA00047942"/>
    </source>
</evidence>
<feature type="domain" description="MmeI-like N-terminal" evidence="5">
    <location>
        <begin position="20"/>
        <end position="164"/>
    </location>
</feature>
<dbReference type="GO" id="GO:0032259">
    <property type="term" value="P:methylation"/>
    <property type="evidence" value="ECO:0007669"/>
    <property type="project" value="UniProtKB-KW"/>
</dbReference>
<evidence type="ECO:0000256" key="1">
    <source>
        <dbReference type="ARBA" id="ARBA00011900"/>
    </source>
</evidence>
<accession>A0A388S981</accession>
<dbReference type="Pfam" id="PF20467">
    <property type="entry name" value="MmeI_C"/>
    <property type="match status" value="1"/>
</dbReference>
<dbReference type="Pfam" id="PF20464">
    <property type="entry name" value="MmeI_N"/>
    <property type="match status" value="1"/>
</dbReference>
<protein>
    <recommendedName>
        <fullName evidence="1">site-specific DNA-methyltransferase (adenine-specific)</fullName>
        <ecNumber evidence="1">2.1.1.72</ecNumber>
    </recommendedName>
</protein>
<dbReference type="SUPFAM" id="SSF53335">
    <property type="entry name" value="S-adenosyl-L-methionine-dependent methyltransferases"/>
    <property type="match status" value="1"/>
</dbReference>
<dbReference type="EMBL" id="BGZJ01000001">
    <property type="protein sequence ID" value="GBO92815.1"/>
    <property type="molecule type" value="Genomic_DNA"/>
</dbReference>
<dbReference type="Proteomes" id="UP000266091">
    <property type="component" value="Unassembled WGS sequence"/>
</dbReference>
<evidence type="ECO:0000313" key="11">
    <source>
        <dbReference type="Proteomes" id="UP000266091"/>
    </source>
</evidence>
<dbReference type="RefSeq" id="WP_116269334.1">
    <property type="nucleotide sequence ID" value="NZ_BGZJ01000001.1"/>
</dbReference>